<dbReference type="KEGG" id="atr:18428177"/>
<keyword evidence="10" id="KW-1185">Reference proteome</keyword>
<dbReference type="AlphaFoldDB" id="W1NXU6"/>
<keyword evidence="3 7" id="KW-0812">Transmembrane</keyword>
<evidence type="ECO:0000256" key="1">
    <source>
        <dbReference type="ARBA" id="ARBA00004141"/>
    </source>
</evidence>
<feature type="domain" description="EamA" evidence="8">
    <location>
        <begin position="95"/>
        <end position="228"/>
    </location>
</feature>
<dbReference type="InterPro" id="IPR000620">
    <property type="entry name" value="EamA_dom"/>
</dbReference>
<evidence type="ECO:0000256" key="2">
    <source>
        <dbReference type="ARBA" id="ARBA00007635"/>
    </source>
</evidence>
<comment type="similarity">
    <text evidence="2">Belongs to the drug/metabolite transporter (DMT) superfamily. Plant drug/metabolite exporter (P-DME) (TC 2.A.7.4) family.</text>
</comment>
<dbReference type="InterPro" id="IPR037185">
    <property type="entry name" value="EmrE-like"/>
</dbReference>
<feature type="transmembrane region" description="Helical" evidence="7">
    <location>
        <begin position="97"/>
        <end position="117"/>
    </location>
</feature>
<dbReference type="PANTHER" id="PTHR22911">
    <property type="entry name" value="ACYL-MALONYL CONDENSING ENZYME-RELATED"/>
    <property type="match status" value="1"/>
</dbReference>
<evidence type="ECO:0000256" key="4">
    <source>
        <dbReference type="ARBA" id="ARBA00022989"/>
    </source>
</evidence>
<keyword evidence="4 7" id="KW-1133">Transmembrane helix</keyword>
<organism evidence="9 10">
    <name type="scientific">Amborella trichopoda</name>
    <dbReference type="NCBI Taxonomy" id="13333"/>
    <lineage>
        <taxon>Eukaryota</taxon>
        <taxon>Viridiplantae</taxon>
        <taxon>Streptophyta</taxon>
        <taxon>Embryophyta</taxon>
        <taxon>Tracheophyta</taxon>
        <taxon>Spermatophyta</taxon>
        <taxon>Magnoliopsida</taxon>
        <taxon>Amborellales</taxon>
        <taxon>Amborellaceae</taxon>
        <taxon>Amborella</taxon>
    </lineage>
</organism>
<reference evidence="10" key="1">
    <citation type="journal article" date="2013" name="Science">
        <title>The Amborella genome and the evolution of flowering plants.</title>
        <authorList>
            <consortium name="Amborella Genome Project"/>
        </authorList>
    </citation>
    <scope>NUCLEOTIDE SEQUENCE [LARGE SCALE GENOMIC DNA]</scope>
</reference>
<dbReference type="OMA" id="QIIFIRM"/>
<dbReference type="Pfam" id="PF00892">
    <property type="entry name" value="EamA"/>
    <property type="match status" value="2"/>
</dbReference>
<feature type="transmembrane region" description="Helical" evidence="7">
    <location>
        <begin position="217"/>
        <end position="237"/>
    </location>
</feature>
<dbReference type="STRING" id="13333.W1NXU6"/>
<feature type="transmembrane region" description="Helical" evidence="7">
    <location>
        <begin position="288"/>
        <end position="308"/>
    </location>
</feature>
<dbReference type="GO" id="GO:0016020">
    <property type="term" value="C:membrane"/>
    <property type="evidence" value="ECO:0000318"/>
    <property type="project" value="GO_Central"/>
</dbReference>
<protein>
    <recommendedName>
        <fullName evidence="8">EamA domain-containing protein</fullName>
    </recommendedName>
</protein>
<evidence type="ECO:0000256" key="5">
    <source>
        <dbReference type="ARBA" id="ARBA00023136"/>
    </source>
</evidence>
<feature type="transmembrane region" description="Helical" evidence="7">
    <location>
        <begin position="320"/>
        <end position="337"/>
    </location>
</feature>
<evidence type="ECO:0000259" key="8">
    <source>
        <dbReference type="Pfam" id="PF00892"/>
    </source>
</evidence>
<dbReference type="Gramene" id="ERN00096">
    <property type="protein sequence ID" value="ERN00096"/>
    <property type="gene ID" value="AMTR_s00112p00019200"/>
</dbReference>
<feature type="transmembrane region" description="Helical" evidence="7">
    <location>
        <begin position="187"/>
        <end position="205"/>
    </location>
</feature>
<feature type="transmembrane region" description="Helical" evidence="7">
    <location>
        <begin position="123"/>
        <end position="143"/>
    </location>
</feature>
<sequence length="399" mass="44300">MAGIESISVDDDERERGMEPRRTSIASNGEAAHLELEISPLIDHEEPHVQKPKMTIFTVSYPRDKSKEREAVEIDTDCSVFYQFVLWTWSGSRYSGFLCMASSSVIYSIMEFLLQLFPVKSIPLFEIIFARCTIILILSLVWLRRYGQPVLGPPHVRTLLISRALMGYLSLMTFVYSIQRLPLSDAILFNLSTPITGSIFAQVIFHEKLALVDIGGLSCSFLGLLLIFRPIFFLQGGLSEGGEYSMALVSKETVDKYAVLVALLSSLYGGVSYCLVRAGAKASEQPMATVLAFALFASPAALVCTLVFEDFVLPDMQTLLIMIIVGFLAFVAELFLARGLQLEKTSKTTNILFIEVFLSQMSGFTFLGQAPSFLRLVGCMLILVSVLSTFYFGPEKVLE</sequence>
<evidence type="ECO:0000313" key="10">
    <source>
        <dbReference type="Proteomes" id="UP000017836"/>
    </source>
</evidence>
<evidence type="ECO:0000256" key="6">
    <source>
        <dbReference type="SAM" id="MobiDB-lite"/>
    </source>
</evidence>
<comment type="subcellular location">
    <subcellularLocation>
        <location evidence="1">Membrane</location>
        <topology evidence="1">Multi-pass membrane protein</topology>
    </subcellularLocation>
</comment>
<dbReference type="HOGENOM" id="CLU_056259_0_0_1"/>
<dbReference type="EMBL" id="KI394952">
    <property type="protein sequence ID" value="ERN00096.1"/>
    <property type="molecule type" value="Genomic_DNA"/>
</dbReference>
<feature type="transmembrane region" description="Helical" evidence="7">
    <location>
        <begin position="373"/>
        <end position="393"/>
    </location>
</feature>
<feature type="transmembrane region" description="Helical" evidence="7">
    <location>
        <begin position="257"/>
        <end position="276"/>
    </location>
</feature>
<evidence type="ECO:0000313" key="9">
    <source>
        <dbReference type="EMBL" id="ERN00096.1"/>
    </source>
</evidence>
<dbReference type="SUPFAM" id="SSF103481">
    <property type="entry name" value="Multidrug resistance efflux transporter EmrE"/>
    <property type="match status" value="2"/>
</dbReference>
<name>W1NXU6_AMBTC</name>
<feature type="region of interest" description="Disordered" evidence="6">
    <location>
        <begin position="1"/>
        <end position="24"/>
    </location>
</feature>
<dbReference type="PANTHER" id="PTHR22911:SF6">
    <property type="entry name" value="SOLUTE CARRIER FAMILY 35 MEMBER G1"/>
    <property type="match status" value="1"/>
</dbReference>
<gene>
    <name evidence="9" type="ORF">AMTR_s00112p00019200</name>
</gene>
<feature type="transmembrane region" description="Helical" evidence="7">
    <location>
        <begin position="164"/>
        <end position="181"/>
    </location>
</feature>
<evidence type="ECO:0000256" key="7">
    <source>
        <dbReference type="SAM" id="Phobius"/>
    </source>
</evidence>
<proteinExistence type="inferred from homology"/>
<dbReference type="eggNOG" id="KOG4510">
    <property type="taxonomic scope" value="Eukaryota"/>
</dbReference>
<dbReference type="OrthoDB" id="306876at2759"/>
<dbReference type="Proteomes" id="UP000017836">
    <property type="component" value="Unassembled WGS sequence"/>
</dbReference>
<keyword evidence="5 7" id="KW-0472">Membrane</keyword>
<evidence type="ECO:0000256" key="3">
    <source>
        <dbReference type="ARBA" id="ARBA00022692"/>
    </source>
</evidence>
<feature type="domain" description="EamA" evidence="8">
    <location>
        <begin position="258"/>
        <end position="389"/>
    </location>
</feature>
<accession>W1NXU6</accession>